<sequence>DIELVLAKWERGDKKGLVSMVWQAFVHNMVSMKRAKATSQATQLSVHKFLEGNAKATLRACYSNWMKDALHSKHLQQEKTQLTELMNGERAKAEREWKEQHDEQKRKTETAHNAVVLMIHKWELGDAKGLTVTIFQAWAKRAMKNAEEDRRLGSVQMCLSQFTAGKAKGALQSIFLHWKHDSTVAAQEKKNQAQLDLRAGNIQEMLADEKKRHMNEIQLLESKAQIAKEKAKAAVSDVMARFALGEKKGILESVLKSWNQFVMDTKRSARRRQAVHDAVMQSLMGKDKAAVTMAFLNWKSLTDGEKKTMDGELKFEKEKAHWEAQTHEMARLHEK</sequence>
<evidence type="ECO:0000313" key="2">
    <source>
        <dbReference type="EMBL" id="CAE8619253.1"/>
    </source>
</evidence>
<protein>
    <submittedName>
        <fullName evidence="2">Uncharacterized protein</fullName>
    </submittedName>
</protein>
<keyword evidence="1" id="KW-0175">Coiled coil</keyword>
<gene>
    <name evidence="2" type="ORF">PGLA1383_LOCUS36845</name>
</gene>
<dbReference type="Proteomes" id="UP000654075">
    <property type="component" value="Unassembled WGS sequence"/>
</dbReference>
<feature type="non-terminal residue" evidence="2">
    <location>
        <position position="335"/>
    </location>
</feature>
<dbReference type="EMBL" id="CAJNNV010026914">
    <property type="protein sequence ID" value="CAE8619253.1"/>
    <property type="molecule type" value="Genomic_DNA"/>
</dbReference>
<name>A0A813G967_POLGL</name>
<accession>A0A813G967</accession>
<dbReference type="AlphaFoldDB" id="A0A813G967"/>
<reference evidence="2" key="1">
    <citation type="submission" date="2021-02" db="EMBL/GenBank/DDBJ databases">
        <authorList>
            <person name="Dougan E. K."/>
            <person name="Rhodes N."/>
            <person name="Thang M."/>
            <person name="Chan C."/>
        </authorList>
    </citation>
    <scope>NUCLEOTIDE SEQUENCE</scope>
</reference>
<proteinExistence type="predicted"/>
<keyword evidence="3" id="KW-1185">Reference proteome</keyword>
<feature type="coiled-coil region" evidence="1">
    <location>
        <begin position="203"/>
        <end position="237"/>
    </location>
</feature>
<evidence type="ECO:0000256" key="1">
    <source>
        <dbReference type="SAM" id="Coils"/>
    </source>
</evidence>
<feature type="non-terminal residue" evidence="2">
    <location>
        <position position="1"/>
    </location>
</feature>
<comment type="caution">
    <text evidence="2">The sequence shown here is derived from an EMBL/GenBank/DDBJ whole genome shotgun (WGS) entry which is preliminary data.</text>
</comment>
<organism evidence="2 3">
    <name type="scientific">Polarella glacialis</name>
    <name type="common">Dinoflagellate</name>
    <dbReference type="NCBI Taxonomy" id="89957"/>
    <lineage>
        <taxon>Eukaryota</taxon>
        <taxon>Sar</taxon>
        <taxon>Alveolata</taxon>
        <taxon>Dinophyceae</taxon>
        <taxon>Suessiales</taxon>
        <taxon>Suessiaceae</taxon>
        <taxon>Polarella</taxon>
    </lineage>
</organism>
<evidence type="ECO:0000313" key="3">
    <source>
        <dbReference type="Proteomes" id="UP000654075"/>
    </source>
</evidence>